<dbReference type="EMBL" id="AAVT01000001">
    <property type="protein sequence ID" value="EAW32132.1"/>
    <property type="molecule type" value="Genomic_DNA"/>
</dbReference>
<name>A0Y7M8_9GAMM</name>
<dbReference type="Proteomes" id="UP000004931">
    <property type="component" value="Unassembled WGS sequence"/>
</dbReference>
<organism evidence="2 3">
    <name type="scientific">marine gamma proteobacterium HTCC2143</name>
    <dbReference type="NCBI Taxonomy" id="247633"/>
    <lineage>
        <taxon>Bacteria</taxon>
        <taxon>Pseudomonadati</taxon>
        <taxon>Pseudomonadota</taxon>
        <taxon>Gammaproteobacteria</taxon>
        <taxon>Cellvibrionales</taxon>
        <taxon>Spongiibacteraceae</taxon>
        <taxon>BD1-7 clade</taxon>
    </lineage>
</organism>
<dbReference type="eggNOG" id="COG0629">
    <property type="taxonomic scope" value="Bacteria"/>
</dbReference>
<keyword evidence="3" id="KW-1185">Reference proteome</keyword>
<proteinExistence type="predicted"/>
<protein>
    <recommendedName>
        <fullName evidence="4">DUF3127 domain-containing protein</fullName>
    </recommendedName>
</protein>
<sequence length="130" mass="14479">MSKSFEIQGVVHSIGETTEYGNNGFTKREFVLKLTGEGENSAYPNYIALELIKDKCALMDSYNIGDELSAQFNLSGRLWSANGKPEKCFTSLQAWRVEGMSSQANNYEQMPPPGFDQGPSMSDFDDDIPF</sequence>
<evidence type="ECO:0000256" key="1">
    <source>
        <dbReference type="SAM" id="MobiDB-lite"/>
    </source>
</evidence>
<evidence type="ECO:0000313" key="3">
    <source>
        <dbReference type="Proteomes" id="UP000004931"/>
    </source>
</evidence>
<dbReference type="AlphaFoldDB" id="A0Y7M8"/>
<gene>
    <name evidence="2" type="ORF">GP2143_12791</name>
</gene>
<reference evidence="2 3" key="1">
    <citation type="journal article" date="2010" name="J. Bacteriol.">
        <title>Genome sequence of the oligotrophic marine Gammaproteobacterium HTCC2143, isolated from the Oregon Coast.</title>
        <authorList>
            <person name="Oh H.M."/>
            <person name="Kang I."/>
            <person name="Ferriera S."/>
            <person name="Giovannoni S.J."/>
            <person name="Cho J.C."/>
        </authorList>
    </citation>
    <scope>NUCLEOTIDE SEQUENCE [LARGE SCALE GENOMIC DNA]</scope>
    <source>
        <strain evidence="2 3">HTCC2143</strain>
    </source>
</reference>
<dbReference type="STRING" id="247633.GP2143_12791"/>
<dbReference type="InterPro" id="IPR021474">
    <property type="entry name" value="DUF3127"/>
</dbReference>
<feature type="region of interest" description="Disordered" evidence="1">
    <location>
        <begin position="103"/>
        <end position="130"/>
    </location>
</feature>
<evidence type="ECO:0000313" key="2">
    <source>
        <dbReference type="EMBL" id="EAW32132.1"/>
    </source>
</evidence>
<evidence type="ECO:0008006" key="4">
    <source>
        <dbReference type="Google" id="ProtNLM"/>
    </source>
</evidence>
<accession>A0Y7M8</accession>
<dbReference type="Pfam" id="PF11325">
    <property type="entry name" value="DUF3127"/>
    <property type="match status" value="1"/>
</dbReference>
<dbReference type="OrthoDB" id="598142at2"/>
<comment type="caution">
    <text evidence="2">The sequence shown here is derived from an EMBL/GenBank/DDBJ whole genome shotgun (WGS) entry which is preliminary data.</text>
</comment>